<dbReference type="OrthoDB" id="9813682at2"/>
<gene>
    <name evidence="2" type="ORF">FJQ54_03860</name>
</gene>
<evidence type="ECO:0000259" key="1">
    <source>
        <dbReference type="Pfam" id="PF00582"/>
    </source>
</evidence>
<dbReference type="Pfam" id="PF00582">
    <property type="entry name" value="Usp"/>
    <property type="match status" value="1"/>
</dbReference>
<protein>
    <submittedName>
        <fullName evidence="2">Universal stress protein</fullName>
    </submittedName>
</protein>
<keyword evidence="3" id="KW-1185">Reference proteome</keyword>
<dbReference type="Proteomes" id="UP000319897">
    <property type="component" value="Unassembled WGS sequence"/>
</dbReference>
<dbReference type="EMBL" id="VFSU01000011">
    <property type="protein sequence ID" value="TPE63979.1"/>
    <property type="molecule type" value="Genomic_DNA"/>
</dbReference>
<evidence type="ECO:0000313" key="3">
    <source>
        <dbReference type="Proteomes" id="UP000319897"/>
    </source>
</evidence>
<organism evidence="2 3">
    <name type="scientific">Sandaracinobacter neustonicus</name>
    <dbReference type="NCBI Taxonomy" id="1715348"/>
    <lineage>
        <taxon>Bacteria</taxon>
        <taxon>Pseudomonadati</taxon>
        <taxon>Pseudomonadota</taxon>
        <taxon>Alphaproteobacteria</taxon>
        <taxon>Sphingomonadales</taxon>
        <taxon>Sphingosinicellaceae</taxon>
        <taxon>Sandaracinobacter</taxon>
    </lineage>
</organism>
<comment type="caution">
    <text evidence="2">The sequence shown here is derived from an EMBL/GenBank/DDBJ whole genome shotgun (WGS) entry which is preliminary data.</text>
</comment>
<dbReference type="SUPFAM" id="SSF52402">
    <property type="entry name" value="Adenine nucleotide alpha hydrolases-like"/>
    <property type="match status" value="1"/>
</dbReference>
<dbReference type="Gene3D" id="3.40.50.12370">
    <property type="match status" value="1"/>
</dbReference>
<name>A0A501XU50_9SPHN</name>
<sequence>MNETAETFLVVVDETPESGKALRYAALRAQHTGARVCLLHVLSPSQFQQWGGVQQDMEAEAEQGAQALLGGKAAEVEALTGLRPMVRLMRGRATDAVLEVVTTDRSIRALVLAAAASGKPGPLVHFFAGERAGTLPCMVMIVPGGVSDADIDRLT</sequence>
<accession>A0A501XU50</accession>
<evidence type="ECO:0000313" key="2">
    <source>
        <dbReference type="EMBL" id="TPE63979.1"/>
    </source>
</evidence>
<dbReference type="CDD" id="cd00293">
    <property type="entry name" value="USP-like"/>
    <property type="match status" value="1"/>
</dbReference>
<dbReference type="InterPro" id="IPR006016">
    <property type="entry name" value="UspA"/>
</dbReference>
<reference evidence="2 3" key="1">
    <citation type="submission" date="2019-06" db="EMBL/GenBank/DDBJ databases">
        <authorList>
            <person name="Lee I."/>
            <person name="Jang G.I."/>
            <person name="Hwang C.Y."/>
        </authorList>
    </citation>
    <scope>NUCLEOTIDE SEQUENCE [LARGE SCALE GENOMIC DNA]</scope>
    <source>
        <strain evidence="2 3">PAMC 28131</strain>
    </source>
</reference>
<feature type="domain" description="UspA" evidence="1">
    <location>
        <begin position="7"/>
        <end position="143"/>
    </location>
</feature>
<dbReference type="RefSeq" id="WP_140927011.1">
    <property type="nucleotide sequence ID" value="NZ_VFSU01000011.1"/>
</dbReference>
<dbReference type="AlphaFoldDB" id="A0A501XU50"/>
<proteinExistence type="predicted"/>